<dbReference type="HAMAP" id="MF_00159">
    <property type="entry name" value="IspG"/>
    <property type="match status" value="1"/>
</dbReference>
<reference evidence="10 11" key="1">
    <citation type="submission" date="2017-06" db="EMBL/GenBank/DDBJ databases">
        <title>Novel microbial phyla capable of carbon fixation and sulfur reduction in deep-sea sediments.</title>
        <authorList>
            <person name="Huang J."/>
            <person name="Baker B."/>
            <person name="Wang Y."/>
        </authorList>
    </citation>
    <scope>NUCLEOTIDE SEQUENCE [LARGE SCALE GENOMIC DNA]</scope>
    <source>
        <strain evidence="10">B3_TA06</strain>
    </source>
</reference>
<dbReference type="InterPro" id="IPR016425">
    <property type="entry name" value="IspG_bac"/>
</dbReference>
<evidence type="ECO:0000256" key="2">
    <source>
        <dbReference type="ARBA" id="ARBA00022723"/>
    </source>
</evidence>
<comment type="catalytic activity">
    <reaction evidence="7">
        <text>(2E)-4-hydroxy-3-methylbut-2-enyl diphosphate + oxidized [flavodoxin] + H2O + 2 H(+) = 2-C-methyl-D-erythritol 2,4-cyclic diphosphate + reduced [flavodoxin]</text>
        <dbReference type="Rhea" id="RHEA:43604"/>
        <dbReference type="Rhea" id="RHEA-COMP:10622"/>
        <dbReference type="Rhea" id="RHEA-COMP:10623"/>
        <dbReference type="ChEBI" id="CHEBI:15377"/>
        <dbReference type="ChEBI" id="CHEBI:15378"/>
        <dbReference type="ChEBI" id="CHEBI:57618"/>
        <dbReference type="ChEBI" id="CHEBI:58210"/>
        <dbReference type="ChEBI" id="CHEBI:58483"/>
        <dbReference type="ChEBI" id="CHEBI:128753"/>
        <dbReference type="EC" id="1.17.7.3"/>
    </reaction>
</comment>
<dbReference type="AlphaFoldDB" id="A0A532V7L4"/>
<dbReference type="InterPro" id="IPR058579">
    <property type="entry name" value="IspG_C"/>
</dbReference>
<gene>
    <name evidence="7" type="primary">ispG</name>
    <name evidence="10" type="ORF">CEE36_05445</name>
</gene>
<dbReference type="InterPro" id="IPR058578">
    <property type="entry name" value="IspG_TIM"/>
</dbReference>
<keyword evidence="2 7" id="KW-0479">Metal-binding</keyword>
<evidence type="ECO:0000313" key="10">
    <source>
        <dbReference type="EMBL" id="TKJ43194.1"/>
    </source>
</evidence>
<evidence type="ECO:0000259" key="9">
    <source>
        <dbReference type="Pfam" id="PF26540"/>
    </source>
</evidence>
<comment type="pathway">
    <text evidence="7">Isoprenoid biosynthesis; isopentenyl diphosphate biosynthesis via DXP pathway; isopentenyl diphosphate from 1-deoxy-D-xylulose 5-phosphate: step 5/6.</text>
</comment>
<dbReference type="InterPro" id="IPR004588">
    <property type="entry name" value="IspG_bac-typ"/>
</dbReference>
<dbReference type="GO" id="GO:0019288">
    <property type="term" value="P:isopentenyl diphosphate biosynthetic process, methylerythritol 4-phosphate pathway"/>
    <property type="evidence" value="ECO:0007669"/>
    <property type="project" value="UniProtKB-UniRule"/>
</dbReference>
<accession>A0A532V7L4</accession>
<evidence type="ECO:0000256" key="7">
    <source>
        <dbReference type="HAMAP-Rule" id="MF_00159"/>
    </source>
</evidence>
<evidence type="ECO:0000259" key="8">
    <source>
        <dbReference type="Pfam" id="PF04551"/>
    </source>
</evidence>
<dbReference type="InterPro" id="IPR011005">
    <property type="entry name" value="Dihydropteroate_synth-like_sf"/>
</dbReference>
<dbReference type="PANTHER" id="PTHR30454:SF0">
    <property type="entry name" value="4-HYDROXY-3-METHYLBUT-2-EN-1-YL DIPHOSPHATE SYNTHASE (FERREDOXIN), CHLOROPLASTIC"/>
    <property type="match status" value="1"/>
</dbReference>
<dbReference type="NCBIfam" id="NF001540">
    <property type="entry name" value="PRK00366.1"/>
    <property type="match status" value="1"/>
</dbReference>
<keyword evidence="4 7" id="KW-0408">Iron</keyword>
<organism evidence="10 11">
    <name type="scientific">candidate division TA06 bacterium B3_TA06</name>
    <dbReference type="NCBI Taxonomy" id="2012487"/>
    <lineage>
        <taxon>Bacteria</taxon>
        <taxon>Bacteria division TA06</taxon>
    </lineage>
</organism>
<comment type="caution">
    <text evidence="10">The sequence shown here is derived from an EMBL/GenBank/DDBJ whole genome shotgun (WGS) entry which is preliminary data.</text>
</comment>
<dbReference type="SUPFAM" id="SSF56014">
    <property type="entry name" value="Nitrite and sulphite reductase 4Fe-4S domain-like"/>
    <property type="match status" value="1"/>
</dbReference>
<dbReference type="UniPathway" id="UPA00056">
    <property type="reaction ID" value="UER00096"/>
</dbReference>
<sequence length="350" mass="37847">MSRRWVSVGGVRIGAGAPVRVQTMTKSRNTRNTPSIIKEIRKIYRAGAELVRVAVPDDEALHALPEIVERSPIPVIADVHFSPKLALGAIEAGAAKLRINPGNIRSKRDLKKIAMTAKDRGIPIRIGVNSGSLPPAVIKRFKHPTAEAMIAALSDSVKLFEDFGFADLVLAAKSSDVRITIEVYREMHELFGYPLHLGVTEAGLPFEGAIRSTAAMAPLLLEGIGDTIRISLTGPAEREVQACWELLRSLGLRERGVKLIACPGCGRTEIDIQKLAQRVKRKLARINRPLSVAVMGCVVNGPGEAKEADYGIAGGEGKGVIFRKGEVVATVSENKLVDTLVFLIKKDHPE</sequence>
<dbReference type="GO" id="GO:0046429">
    <property type="term" value="F:4-hydroxy-3-methylbut-2-en-1-yl diphosphate synthase activity (ferredoxin)"/>
    <property type="evidence" value="ECO:0007669"/>
    <property type="project" value="UniProtKB-UniRule"/>
</dbReference>
<evidence type="ECO:0000313" key="11">
    <source>
        <dbReference type="Proteomes" id="UP000317778"/>
    </source>
</evidence>
<proteinExistence type="inferred from homology"/>
<feature type="binding site" evidence="7">
    <location>
        <position position="304"/>
    </location>
    <ligand>
        <name>[4Fe-4S] cluster</name>
        <dbReference type="ChEBI" id="CHEBI:49883"/>
    </ligand>
</feature>
<keyword evidence="5 7" id="KW-0411">Iron-sulfur</keyword>
<dbReference type="GO" id="GO:0016114">
    <property type="term" value="P:terpenoid biosynthetic process"/>
    <property type="evidence" value="ECO:0007669"/>
    <property type="project" value="InterPro"/>
</dbReference>
<comment type="cofactor">
    <cofactor evidence="7">
        <name>[4Fe-4S] cluster</name>
        <dbReference type="ChEBI" id="CHEBI:49883"/>
    </cofactor>
    <text evidence="7">Binds 1 [4Fe-4S] cluster.</text>
</comment>
<dbReference type="Pfam" id="PF26540">
    <property type="entry name" value="GcpE_C"/>
    <property type="match status" value="1"/>
</dbReference>
<feature type="domain" description="IspG TIM-barrel" evidence="8">
    <location>
        <begin position="5"/>
        <end position="244"/>
    </location>
</feature>
<name>A0A532V7L4_UNCT6</name>
<keyword evidence="1 7" id="KW-0004">4Fe-4S</keyword>
<evidence type="ECO:0000256" key="1">
    <source>
        <dbReference type="ARBA" id="ARBA00022485"/>
    </source>
</evidence>
<dbReference type="GO" id="GO:0051539">
    <property type="term" value="F:4 iron, 4 sulfur cluster binding"/>
    <property type="evidence" value="ECO:0007669"/>
    <property type="project" value="UniProtKB-UniRule"/>
</dbReference>
<evidence type="ECO:0000256" key="6">
    <source>
        <dbReference type="ARBA" id="ARBA00023229"/>
    </source>
</evidence>
<dbReference type="Pfam" id="PF04551">
    <property type="entry name" value="GcpE"/>
    <property type="match status" value="1"/>
</dbReference>
<dbReference type="Gene3D" id="3.30.413.10">
    <property type="entry name" value="Sulfite Reductase Hemoprotein, domain 1"/>
    <property type="match status" value="1"/>
</dbReference>
<feature type="binding site" evidence="7">
    <location>
        <position position="265"/>
    </location>
    <ligand>
        <name>[4Fe-4S] cluster</name>
        <dbReference type="ChEBI" id="CHEBI:49883"/>
    </ligand>
</feature>
<dbReference type="EMBL" id="NJBO01000006">
    <property type="protein sequence ID" value="TKJ43194.1"/>
    <property type="molecule type" value="Genomic_DNA"/>
</dbReference>
<keyword evidence="6 7" id="KW-0414">Isoprene biosynthesis</keyword>
<dbReference type="Proteomes" id="UP000317778">
    <property type="component" value="Unassembled WGS sequence"/>
</dbReference>
<dbReference type="Gene3D" id="3.20.20.20">
    <property type="entry name" value="Dihydropteroate synthase-like"/>
    <property type="match status" value="1"/>
</dbReference>
<dbReference type="GO" id="GO:0141197">
    <property type="term" value="F:4-hydroxy-3-methylbut-2-enyl-diphosphate synthase activity (flavodoxin)"/>
    <property type="evidence" value="ECO:0007669"/>
    <property type="project" value="UniProtKB-EC"/>
</dbReference>
<dbReference type="InterPro" id="IPR045854">
    <property type="entry name" value="NO2/SO3_Rdtase_4Fe4S_sf"/>
</dbReference>
<comment type="similarity">
    <text evidence="7">Belongs to the IspG family.</text>
</comment>
<evidence type="ECO:0000256" key="3">
    <source>
        <dbReference type="ARBA" id="ARBA00023002"/>
    </source>
</evidence>
<protein>
    <recommendedName>
        <fullName evidence="7">4-hydroxy-3-methylbut-2-en-1-yl diphosphate synthase (flavodoxin)</fullName>
        <ecNumber evidence="7">1.17.7.3</ecNumber>
    </recommendedName>
    <alternativeName>
        <fullName evidence="7">1-hydroxy-2-methyl-2-(E)-butenyl 4-diphosphate synthase</fullName>
    </alternativeName>
</protein>
<dbReference type="NCBIfam" id="TIGR00612">
    <property type="entry name" value="ispG_gcpE"/>
    <property type="match status" value="1"/>
</dbReference>
<dbReference type="PIRSF" id="PIRSF004640">
    <property type="entry name" value="IspG"/>
    <property type="match status" value="1"/>
</dbReference>
<dbReference type="EC" id="1.17.7.3" evidence="7"/>
<evidence type="ECO:0000256" key="5">
    <source>
        <dbReference type="ARBA" id="ARBA00023014"/>
    </source>
</evidence>
<dbReference type="GO" id="GO:0005506">
    <property type="term" value="F:iron ion binding"/>
    <property type="evidence" value="ECO:0007669"/>
    <property type="project" value="InterPro"/>
</dbReference>
<feature type="binding site" evidence="7">
    <location>
        <position position="297"/>
    </location>
    <ligand>
        <name>[4Fe-4S] cluster</name>
        <dbReference type="ChEBI" id="CHEBI:49883"/>
    </ligand>
</feature>
<feature type="domain" description="IspG C-terminal" evidence="9">
    <location>
        <begin position="259"/>
        <end position="345"/>
    </location>
</feature>
<evidence type="ECO:0000256" key="4">
    <source>
        <dbReference type="ARBA" id="ARBA00023004"/>
    </source>
</evidence>
<keyword evidence="3 7" id="KW-0560">Oxidoreductase</keyword>
<feature type="binding site" evidence="7">
    <location>
        <position position="262"/>
    </location>
    <ligand>
        <name>[4Fe-4S] cluster</name>
        <dbReference type="ChEBI" id="CHEBI:49883"/>
    </ligand>
</feature>
<comment type="function">
    <text evidence="7">Converts 2C-methyl-D-erythritol 2,4-cyclodiphosphate (ME-2,4cPP) into 1-hydroxy-2-methyl-2-(E)-butenyl 4-diphosphate.</text>
</comment>
<dbReference type="PANTHER" id="PTHR30454">
    <property type="entry name" value="4-HYDROXY-3-METHYLBUT-2-EN-1-YL DIPHOSPHATE SYNTHASE"/>
    <property type="match status" value="1"/>
</dbReference>